<proteinExistence type="predicted"/>
<keyword evidence="3" id="KW-0732">Signal</keyword>
<dbReference type="SUPFAM" id="SSF50386">
    <property type="entry name" value="STI-like"/>
    <property type="match status" value="1"/>
</dbReference>
<evidence type="ECO:0000313" key="5">
    <source>
        <dbReference type="Proteomes" id="UP001157006"/>
    </source>
</evidence>
<dbReference type="GO" id="GO:0005576">
    <property type="term" value="C:extracellular region"/>
    <property type="evidence" value="ECO:0007669"/>
    <property type="project" value="UniProtKB-SubCell"/>
</dbReference>
<keyword evidence="5" id="KW-1185">Reference proteome</keyword>
<protein>
    <submittedName>
        <fullName evidence="4">Uncharacterized protein</fullName>
    </submittedName>
</protein>
<dbReference type="EMBL" id="OX451737">
    <property type="protein sequence ID" value="CAI8599597.1"/>
    <property type="molecule type" value="Genomic_DNA"/>
</dbReference>
<feature type="signal peptide" evidence="3">
    <location>
        <begin position="1"/>
        <end position="23"/>
    </location>
</feature>
<evidence type="ECO:0000256" key="2">
    <source>
        <dbReference type="ARBA" id="ARBA00022525"/>
    </source>
</evidence>
<dbReference type="Pfam" id="PF00197">
    <property type="entry name" value="Kunitz_legume"/>
    <property type="match status" value="1"/>
</dbReference>
<evidence type="ECO:0000256" key="3">
    <source>
        <dbReference type="SAM" id="SignalP"/>
    </source>
</evidence>
<keyword evidence="2" id="KW-0964">Secreted</keyword>
<feature type="chain" id="PRO_5043830220" evidence="3">
    <location>
        <begin position="24"/>
        <end position="204"/>
    </location>
</feature>
<evidence type="ECO:0000256" key="1">
    <source>
        <dbReference type="ARBA" id="ARBA00004613"/>
    </source>
</evidence>
<dbReference type="GO" id="GO:0004866">
    <property type="term" value="F:endopeptidase inhibitor activity"/>
    <property type="evidence" value="ECO:0007669"/>
    <property type="project" value="InterPro"/>
</dbReference>
<dbReference type="Gene3D" id="2.80.10.50">
    <property type="match status" value="1"/>
</dbReference>
<sequence>MKFTPLFCFLSLLVLFNAKPLQGAEPEAVLDKQGKRLKPGKGYYVWQFWADNIGGLTLGTTRNKTCPLDVIRNPKAIGSPVYFSAPGLTYIPTQTDLTIEIPIVGSPCKESKVWKLSKEGSGFWFVSTGGVAGDLISKFKIEKLEGDIDVPIYIFKFCPSVPGVLCAPVGTFTDTDGTKVLAVGDDLEPYYVRFQRVSAFPQEI</sequence>
<dbReference type="CDD" id="cd00178">
    <property type="entry name" value="beta-trefoil_STI"/>
    <property type="match status" value="1"/>
</dbReference>
<dbReference type="SMART" id="SM00452">
    <property type="entry name" value="STI"/>
    <property type="match status" value="1"/>
</dbReference>
<gene>
    <name evidence="4" type="ORF">VFH_II182640</name>
</gene>
<accession>A0AAV0ZUP7</accession>
<dbReference type="InterPro" id="IPR011065">
    <property type="entry name" value="Kunitz_inhibitor_STI-like_sf"/>
</dbReference>
<comment type="subcellular location">
    <subcellularLocation>
        <location evidence="1">Secreted</location>
    </subcellularLocation>
</comment>
<dbReference type="InterPro" id="IPR056368">
    <property type="entry name" value="KTI1"/>
</dbReference>
<organism evidence="4 5">
    <name type="scientific">Vicia faba</name>
    <name type="common">Broad bean</name>
    <name type="synonym">Faba vulgaris</name>
    <dbReference type="NCBI Taxonomy" id="3906"/>
    <lineage>
        <taxon>Eukaryota</taxon>
        <taxon>Viridiplantae</taxon>
        <taxon>Streptophyta</taxon>
        <taxon>Embryophyta</taxon>
        <taxon>Tracheophyta</taxon>
        <taxon>Spermatophyta</taxon>
        <taxon>Magnoliopsida</taxon>
        <taxon>eudicotyledons</taxon>
        <taxon>Gunneridae</taxon>
        <taxon>Pentapetalae</taxon>
        <taxon>rosids</taxon>
        <taxon>fabids</taxon>
        <taxon>Fabales</taxon>
        <taxon>Fabaceae</taxon>
        <taxon>Papilionoideae</taxon>
        <taxon>50 kb inversion clade</taxon>
        <taxon>NPAAA clade</taxon>
        <taxon>Hologalegina</taxon>
        <taxon>IRL clade</taxon>
        <taxon>Fabeae</taxon>
        <taxon>Vicia</taxon>
    </lineage>
</organism>
<dbReference type="PANTHER" id="PTHR33107:SF33">
    <property type="entry name" value="KUNITZ TYPE TRYPSIN INHIBITOR"/>
    <property type="match status" value="1"/>
</dbReference>
<dbReference type="Proteomes" id="UP001157006">
    <property type="component" value="Chromosome 2"/>
</dbReference>
<reference evidence="4 5" key="1">
    <citation type="submission" date="2023-01" db="EMBL/GenBank/DDBJ databases">
        <authorList>
            <person name="Kreplak J."/>
        </authorList>
    </citation>
    <scope>NUCLEOTIDE SEQUENCE [LARGE SCALE GENOMIC DNA]</scope>
</reference>
<dbReference type="InterPro" id="IPR002160">
    <property type="entry name" value="Prot_inh_Kunz-lg"/>
</dbReference>
<dbReference type="PANTHER" id="PTHR33107">
    <property type="entry name" value="KUNITZ TRYPSIN INHIBITOR 2"/>
    <property type="match status" value="1"/>
</dbReference>
<name>A0AAV0ZUP7_VICFA</name>
<dbReference type="AlphaFoldDB" id="A0AAV0ZUP7"/>
<evidence type="ECO:0000313" key="4">
    <source>
        <dbReference type="EMBL" id="CAI8599597.1"/>
    </source>
</evidence>